<organism evidence="1 2">
    <name type="scientific">Fusobacterium nucleatum subsp. polymorphum</name>
    <name type="common">Fusobacterium polymorphum</name>
    <dbReference type="NCBI Taxonomy" id="76857"/>
    <lineage>
        <taxon>Bacteria</taxon>
        <taxon>Fusobacteriati</taxon>
        <taxon>Fusobacteriota</taxon>
        <taxon>Fusobacteriia</taxon>
        <taxon>Fusobacteriales</taxon>
        <taxon>Fusobacteriaceae</taxon>
        <taxon>Fusobacterium</taxon>
    </lineage>
</organism>
<gene>
    <name evidence="1" type="ORF">CBG54_02525</name>
</gene>
<evidence type="ECO:0000313" key="1">
    <source>
        <dbReference type="EMBL" id="PHI05998.1"/>
    </source>
</evidence>
<comment type="caution">
    <text evidence="1">The sequence shown here is derived from an EMBL/GenBank/DDBJ whole genome shotgun (WGS) entry which is preliminary data.</text>
</comment>
<dbReference type="CDD" id="cd08054">
    <property type="entry name" value="gp6"/>
    <property type="match status" value="1"/>
</dbReference>
<dbReference type="Pfam" id="PF05135">
    <property type="entry name" value="Phage_connect_1"/>
    <property type="match status" value="1"/>
</dbReference>
<dbReference type="RefSeq" id="WP_098973651.1">
    <property type="nucleotide sequence ID" value="NZ_CP077115.1"/>
</dbReference>
<dbReference type="NCBIfam" id="TIGR01560">
    <property type="entry name" value="put_DNA_pack"/>
    <property type="match status" value="1"/>
</dbReference>
<dbReference type="InterPro" id="IPR006450">
    <property type="entry name" value="Phage_HK97_gp6-like"/>
</dbReference>
<protein>
    <submittedName>
        <fullName evidence="1">DNA-packaging protein</fullName>
    </submittedName>
</protein>
<accession>A0A2C6BK72</accession>
<dbReference type="InterPro" id="IPR021146">
    <property type="entry name" value="Phage_gp6-like_head-tail"/>
</dbReference>
<dbReference type="Proteomes" id="UP000224182">
    <property type="component" value="Unassembled WGS sequence"/>
</dbReference>
<dbReference type="AlphaFoldDB" id="A0A2C6BK72"/>
<dbReference type="EMBL" id="NIRN01000001">
    <property type="protein sequence ID" value="PHI05998.1"/>
    <property type="molecule type" value="Genomic_DNA"/>
</dbReference>
<proteinExistence type="predicted"/>
<evidence type="ECO:0000313" key="2">
    <source>
        <dbReference type="Proteomes" id="UP000224182"/>
    </source>
</evidence>
<name>A0A2C6BK72_FUSNP</name>
<sequence>MADILTLEEAKNYLRIDYNEDDTLLQSLMIAAIDYLRDAINDFDKKVTKEKFIKRAKIIICVLMQDWYDNREQKESKDLSYTARSLLTQLQVGDNFE</sequence>
<dbReference type="Gene3D" id="1.10.3230.30">
    <property type="entry name" value="Phage gp6-like head-tail connector protein"/>
    <property type="match status" value="1"/>
</dbReference>
<reference evidence="1 2" key="1">
    <citation type="submission" date="2017-06" db="EMBL/GenBank/DDBJ databases">
        <title>Draft genome sequence of Fusobacterium nucleatum subsp. polymorphum KCOM 1271 (=ChDC F305).</title>
        <authorList>
            <person name="Kook J.-K."/>
            <person name="Park S.-N."/>
            <person name="Lim Y.K."/>
            <person name="Roh H."/>
        </authorList>
    </citation>
    <scope>NUCLEOTIDE SEQUENCE [LARGE SCALE GENOMIC DNA]</scope>
    <source>
        <strain evidence="2">KCOM 1271 (ChDC F305)</strain>
    </source>
</reference>